<dbReference type="EMBL" id="JBFDAA010000009">
    <property type="protein sequence ID" value="KAL1129328.1"/>
    <property type="molecule type" value="Genomic_DNA"/>
</dbReference>
<protein>
    <submittedName>
        <fullName evidence="2">Uncharacterized protein</fullName>
    </submittedName>
</protein>
<name>A0ABD0YVW8_9HEMI</name>
<comment type="caution">
    <text evidence="2">The sequence shown here is derived from an EMBL/GenBank/DDBJ whole genome shotgun (WGS) entry which is preliminary data.</text>
</comment>
<accession>A0ABD0YVW8</accession>
<organism evidence="2 3">
    <name type="scientific">Ranatra chinensis</name>
    <dbReference type="NCBI Taxonomy" id="642074"/>
    <lineage>
        <taxon>Eukaryota</taxon>
        <taxon>Metazoa</taxon>
        <taxon>Ecdysozoa</taxon>
        <taxon>Arthropoda</taxon>
        <taxon>Hexapoda</taxon>
        <taxon>Insecta</taxon>
        <taxon>Pterygota</taxon>
        <taxon>Neoptera</taxon>
        <taxon>Paraneoptera</taxon>
        <taxon>Hemiptera</taxon>
        <taxon>Heteroptera</taxon>
        <taxon>Panheteroptera</taxon>
        <taxon>Nepomorpha</taxon>
        <taxon>Nepidae</taxon>
        <taxon>Ranatrinae</taxon>
        <taxon>Ranatra</taxon>
    </lineage>
</organism>
<sequence length="497" mass="55651">MANPALGKIAKTSRTLMLANRAKLLQYRSLFDHRKHFQPEDLKWQWEVRKNSAILYPDPCLTKKCPKKTWLPKFRKEYVLKDVESCKKKPDKPMTWKEYFSYLLPEESQKPRPPILSCRRLWELSKEKCKDPLSSECQEGAVEWPGQVKVRELVSCFQTPLASARAAPCPPPAHIEPRTVLVKKGICVSKGKTPPCLRGYAVQFPDDGLLKARKRAAADLAAEKTFSLKRRRICRPNIPVSHEKTDRLSCRRYAEFKQVDCPPQLYTRYRSVGVGGPRLGPTEAGSAPPSARAFSTQRGGAKDEKGKKKPPICSGCAGIKAAEEEDESAPKPPINCKMRASGKCPPPRNPRGPDDPPISNPYWDNKGRSLSPCNQPRPPDCPPPPPPPMPCDKTRRKYHSSASSRYLNQSSLSVNSGRSLMSTLPDEPKEGGTKFPKFDPFNVKRESCYPKFPKKKDEKVEEPPPPERPPASCPPRGILCRIAGALGIGKCGRKRQS</sequence>
<feature type="region of interest" description="Disordered" evidence="1">
    <location>
        <begin position="277"/>
        <end position="476"/>
    </location>
</feature>
<evidence type="ECO:0000313" key="3">
    <source>
        <dbReference type="Proteomes" id="UP001558652"/>
    </source>
</evidence>
<gene>
    <name evidence="2" type="ORF">AAG570_013857</name>
</gene>
<keyword evidence="3" id="KW-1185">Reference proteome</keyword>
<feature type="compositionally biased region" description="Pro residues" evidence="1">
    <location>
        <begin position="375"/>
        <end position="390"/>
    </location>
</feature>
<feature type="compositionally biased region" description="Pro residues" evidence="1">
    <location>
        <begin position="344"/>
        <end position="359"/>
    </location>
</feature>
<evidence type="ECO:0000256" key="1">
    <source>
        <dbReference type="SAM" id="MobiDB-lite"/>
    </source>
</evidence>
<evidence type="ECO:0000313" key="2">
    <source>
        <dbReference type="EMBL" id="KAL1129328.1"/>
    </source>
</evidence>
<proteinExistence type="predicted"/>
<reference evidence="2 3" key="1">
    <citation type="submission" date="2024-07" db="EMBL/GenBank/DDBJ databases">
        <title>Chromosome-level genome assembly of the water stick insect Ranatra chinensis (Heteroptera: Nepidae).</title>
        <authorList>
            <person name="Liu X."/>
        </authorList>
    </citation>
    <scope>NUCLEOTIDE SEQUENCE [LARGE SCALE GENOMIC DNA]</scope>
    <source>
        <strain evidence="2">Cailab_2021Rc</strain>
        <tissue evidence="2">Muscle</tissue>
    </source>
</reference>
<feature type="compositionally biased region" description="Polar residues" evidence="1">
    <location>
        <begin position="400"/>
        <end position="422"/>
    </location>
</feature>
<dbReference type="Proteomes" id="UP001558652">
    <property type="component" value="Unassembled WGS sequence"/>
</dbReference>
<dbReference type="AlphaFoldDB" id="A0ABD0YVW8"/>